<gene>
    <name evidence="2" type="ORF">Tc00.1047053506721.50</name>
</gene>
<protein>
    <recommendedName>
        <fullName evidence="4">Transmembrane protein</fullName>
    </recommendedName>
</protein>
<dbReference type="RefSeq" id="XP_809994.1">
    <property type="nucleotide sequence ID" value="XM_804901.1"/>
</dbReference>
<feature type="transmembrane region" description="Helical" evidence="1">
    <location>
        <begin position="145"/>
        <end position="169"/>
    </location>
</feature>
<reference evidence="2 3" key="1">
    <citation type="journal article" date="2005" name="Science">
        <title>The genome sequence of Trypanosoma cruzi, etiologic agent of Chagas disease.</title>
        <authorList>
            <person name="El-Sayed N.M."/>
            <person name="Myler P.J."/>
            <person name="Bartholomeu D.C."/>
            <person name="Nilsson D."/>
            <person name="Aggarwal G."/>
            <person name="Tran A.N."/>
            <person name="Ghedin E."/>
            <person name="Worthey E.A."/>
            <person name="Delcher A.L."/>
            <person name="Blandin G."/>
            <person name="Westenberger S.J."/>
            <person name="Caler E."/>
            <person name="Cerqueira G.C."/>
            <person name="Branche C."/>
            <person name="Haas B."/>
            <person name="Anupama A."/>
            <person name="Arner E."/>
            <person name="Aslund L."/>
            <person name="Attipoe P."/>
            <person name="Bontempi E."/>
            <person name="Bringaud F."/>
            <person name="Burton P."/>
            <person name="Cadag E."/>
            <person name="Campbell D.A."/>
            <person name="Carrington M."/>
            <person name="Crabtree J."/>
            <person name="Darban H."/>
            <person name="da Silveira J.F."/>
            <person name="de Jong P."/>
            <person name="Edwards K."/>
            <person name="Englund P.T."/>
            <person name="Fazelina G."/>
            <person name="Feldblyum T."/>
            <person name="Ferella M."/>
            <person name="Frasch A.C."/>
            <person name="Gull K."/>
            <person name="Horn D."/>
            <person name="Hou L."/>
            <person name="Huang Y."/>
            <person name="Kindlund E."/>
            <person name="Klingbeil M."/>
            <person name="Kluge S."/>
            <person name="Koo H."/>
            <person name="Lacerda D."/>
            <person name="Levin M.J."/>
            <person name="Lorenzi H."/>
            <person name="Louie T."/>
            <person name="Machado C.R."/>
            <person name="McCulloch R."/>
            <person name="McKenna A."/>
            <person name="Mizuno Y."/>
            <person name="Mottram J.C."/>
            <person name="Nelson S."/>
            <person name="Ochaya S."/>
            <person name="Osoegawa K."/>
            <person name="Pai G."/>
            <person name="Parsons M."/>
            <person name="Pentony M."/>
            <person name="Pettersson U."/>
            <person name="Pop M."/>
            <person name="Ramirez J.L."/>
            <person name="Rinta J."/>
            <person name="Robertson L."/>
            <person name="Salzberg S.L."/>
            <person name="Sanchez D.O."/>
            <person name="Seyler A."/>
            <person name="Sharma R."/>
            <person name="Shetty J."/>
            <person name="Simpson A.J."/>
            <person name="Sisk E."/>
            <person name="Tammi M.T."/>
            <person name="Tarleton R."/>
            <person name="Teixeira S."/>
            <person name="Van Aken S."/>
            <person name="Vogt C."/>
            <person name="Ward P.N."/>
            <person name="Wickstead B."/>
            <person name="Wortman J."/>
            <person name="White O."/>
            <person name="Fraser C.M."/>
            <person name="Stuart K.D."/>
            <person name="Andersson B."/>
        </authorList>
    </citation>
    <scope>NUCLEOTIDE SEQUENCE [LARGE SCALE GENOMIC DNA]</scope>
    <source>
        <strain evidence="2 3">CL Brener</strain>
    </source>
</reference>
<feature type="transmembrane region" description="Helical" evidence="1">
    <location>
        <begin position="74"/>
        <end position="94"/>
    </location>
</feature>
<keyword evidence="1" id="KW-0472">Membrane</keyword>
<proteinExistence type="predicted"/>
<name>Q4D6I9_TRYCC</name>
<dbReference type="KEGG" id="tcr:506721.50"/>
<dbReference type="GeneID" id="3540688"/>
<dbReference type="Proteomes" id="UP000002296">
    <property type="component" value="Unassembled WGS sequence"/>
</dbReference>
<keyword evidence="1" id="KW-1133">Transmembrane helix</keyword>
<dbReference type="AlphaFoldDB" id="Q4D6I9"/>
<sequence>MRAEYLHYSQHMGEDLGKLHPCLSCVCVFTNAHAAIYIYSEREREGGKEIRRVWEGELCFLLSEMAEGKAIENLLLILLFVATRCLAVVRALGWRRRQHGLLGDRRLLFLLPSPRSTGCGVLFSLCQRSSSLLALRFSRAPTSQHFYFLFFCFLLVYFTRVFFFVCLLVPHVARPQTFRGVSKESNKNKYE</sequence>
<accession>Q4D6I9</accession>
<keyword evidence="3" id="KW-1185">Reference proteome</keyword>
<organism evidence="2 3">
    <name type="scientific">Trypanosoma cruzi (strain CL Brener)</name>
    <dbReference type="NCBI Taxonomy" id="353153"/>
    <lineage>
        <taxon>Eukaryota</taxon>
        <taxon>Discoba</taxon>
        <taxon>Euglenozoa</taxon>
        <taxon>Kinetoplastea</taxon>
        <taxon>Metakinetoplastina</taxon>
        <taxon>Trypanosomatida</taxon>
        <taxon>Trypanosomatidae</taxon>
        <taxon>Trypanosoma</taxon>
        <taxon>Schizotrypanum</taxon>
    </lineage>
</organism>
<evidence type="ECO:0000256" key="1">
    <source>
        <dbReference type="SAM" id="Phobius"/>
    </source>
</evidence>
<keyword evidence="1" id="KW-0812">Transmembrane</keyword>
<evidence type="ECO:0008006" key="4">
    <source>
        <dbReference type="Google" id="ProtNLM"/>
    </source>
</evidence>
<evidence type="ECO:0000313" key="3">
    <source>
        <dbReference type="Proteomes" id="UP000002296"/>
    </source>
</evidence>
<evidence type="ECO:0000313" key="2">
    <source>
        <dbReference type="EMBL" id="EAN88143.1"/>
    </source>
</evidence>
<dbReference type="PaxDb" id="353153-Q4D6I9"/>
<dbReference type="EMBL" id="AAHK01000928">
    <property type="protein sequence ID" value="EAN88143.1"/>
    <property type="molecule type" value="Genomic_DNA"/>
</dbReference>
<comment type="caution">
    <text evidence="2">The sequence shown here is derived from an EMBL/GenBank/DDBJ whole genome shotgun (WGS) entry which is preliminary data.</text>
</comment>
<dbReference type="InParanoid" id="Q4D6I9"/>